<dbReference type="PANTHER" id="PTHR30055:SF160">
    <property type="entry name" value="TRANSCRIPTIONAL REGULATORY PROTEIN (PROBABLY ASNC-FAMILY)-RELATED"/>
    <property type="match status" value="1"/>
</dbReference>
<keyword evidence="1 2" id="KW-0238">DNA-binding</keyword>
<feature type="compositionally biased region" description="Basic and acidic residues" evidence="3">
    <location>
        <begin position="233"/>
        <end position="247"/>
    </location>
</feature>
<dbReference type="AlphaFoldDB" id="A0A4R2QIT4"/>
<feature type="region of interest" description="Disordered" evidence="3">
    <location>
        <begin position="233"/>
        <end position="255"/>
    </location>
</feature>
<reference evidence="5 6" key="1">
    <citation type="submission" date="2019-03" db="EMBL/GenBank/DDBJ databases">
        <title>Genomic Encyclopedia of Type Strains, Phase IV (KMG-IV): sequencing the most valuable type-strain genomes for metagenomic binning, comparative biology and taxonomic classification.</title>
        <authorList>
            <person name="Goeker M."/>
        </authorList>
    </citation>
    <scope>NUCLEOTIDE SEQUENCE [LARGE SCALE GENOMIC DNA]</scope>
    <source>
        <strain evidence="5 6">DSM 45765</strain>
    </source>
</reference>
<evidence type="ECO:0000313" key="6">
    <source>
        <dbReference type="Proteomes" id="UP000294911"/>
    </source>
</evidence>
<proteinExistence type="predicted"/>
<accession>A0A4R2QIT4</accession>
<dbReference type="SUPFAM" id="SSF48498">
    <property type="entry name" value="Tetracyclin repressor-like, C-terminal domain"/>
    <property type="match status" value="1"/>
</dbReference>
<protein>
    <submittedName>
        <fullName evidence="5">TetR family transcriptional regulator</fullName>
    </submittedName>
</protein>
<dbReference type="InterPro" id="IPR036271">
    <property type="entry name" value="Tet_transcr_reg_TetR-rel_C_sf"/>
</dbReference>
<dbReference type="PRINTS" id="PR00455">
    <property type="entry name" value="HTHTETR"/>
</dbReference>
<dbReference type="Gene3D" id="1.10.357.10">
    <property type="entry name" value="Tetracycline Repressor, domain 2"/>
    <property type="match status" value="1"/>
</dbReference>
<dbReference type="OrthoDB" id="4542604at2"/>
<dbReference type="SUPFAM" id="SSF46689">
    <property type="entry name" value="Homeodomain-like"/>
    <property type="match status" value="1"/>
</dbReference>
<feature type="compositionally biased region" description="Basic and acidic residues" evidence="3">
    <location>
        <begin position="9"/>
        <end position="20"/>
    </location>
</feature>
<keyword evidence="6" id="KW-1185">Reference proteome</keyword>
<dbReference type="InterPro" id="IPR001647">
    <property type="entry name" value="HTH_TetR"/>
</dbReference>
<dbReference type="EMBL" id="SLXQ01000009">
    <property type="protein sequence ID" value="TCP49272.1"/>
    <property type="molecule type" value="Genomic_DNA"/>
</dbReference>
<evidence type="ECO:0000256" key="3">
    <source>
        <dbReference type="SAM" id="MobiDB-lite"/>
    </source>
</evidence>
<evidence type="ECO:0000259" key="4">
    <source>
        <dbReference type="PROSITE" id="PS50977"/>
    </source>
</evidence>
<dbReference type="Pfam" id="PF19344">
    <property type="entry name" value="TetR_C_32"/>
    <property type="match status" value="1"/>
</dbReference>
<dbReference type="Proteomes" id="UP000294911">
    <property type="component" value="Unassembled WGS sequence"/>
</dbReference>
<dbReference type="InterPro" id="IPR009057">
    <property type="entry name" value="Homeodomain-like_sf"/>
</dbReference>
<dbReference type="PANTHER" id="PTHR30055">
    <property type="entry name" value="HTH-TYPE TRANSCRIPTIONAL REGULATOR RUTR"/>
    <property type="match status" value="1"/>
</dbReference>
<feature type="region of interest" description="Disordered" evidence="3">
    <location>
        <begin position="1"/>
        <end position="26"/>
    </location>
</feature>
<dbReference type="GO" id="GO:0000976">
    <property type="term" value="F:transcription cis-regulatory region binding"/>
    <property type="evidence" value="ECO:0007669"/>
    <property type="project" value="TreeGrafter"/>
</dbReference>
<evidence type="ECO:0000256" key="1">
    <source>
        <dbReference type="ARBA" id="ARBA00023125"/>
    </source>
</evidence>
<feature type="domain" description="HTH tetR-type" evidence="4">
    <location>
        <begin position="28"/>
        <end position="87"/>
    </location>
</feature>
<dbReference type="PROSITE" id="PS50977">
    <property type="entry name" value="HTH_TETR_2"/>
    <property type="match status" value="1"/>
</dbReference>
<organism evidence="5 6">
    <name type="scientific">Tamaricihabitans halophyticus</name>
    <dbReference type="NCBI Taxonomy" id="1262583"/>
    <lineage>
        <taxon>Bacteria</taxon>
        <taxon>Bacillati</taxon>
        <taxon>Actinomycetota</taxon>
        <taxon>Actinomycetes</taxon>
        <taxon>Pseudonocardiales</taxon>
        <taxon>Pseudonocardiaceae</taxon>
        <taxon>Tamaricihabitans</taxon>
    </lineage>
</organism>
<dbReference type="InterPro" id="IPR050109">
    <property type="entry name" value="HTH-type_TetR-like_transc_reg"/>
</dbReference>
<gene>
    <name evidence="5" type="ORF">EV191_10994</name>
</gene>
<name>A0A4R2QIT4_9PSEU</name>
<sequence length="255" mass="28171">MSKPVNPDSEARRPAPDARKERWRKHRQARRAEFVDAAIRALGKHGPDVGMDDIAAEAGVTKPVLYRHFTDKADLYLAVGHRGTELLFQRLVPALNTETAPRPRIKQSLTAFFSVIDEFPNVYRFITGRHLPAESDVVHEDKEMIAAALATLLGDYMRAFNMDSGGAEPWAHGIVGLVQNTADWWLDRQSMSREAVVDYLTQIIWAAIDGILRDAGATVDPDAPFELPGEAHLHAVPEPAETERETTRSSGGASA</sequence>
<dbReference type="InterPro" id="IPR045823">
    <property type="entry name" value="TetR_C_32"/>
</dbReference>
<dbReference type="GO" id="GO:0003700">
    <property type="term" value="F:DNA-binding transcription factor activity"/>
    <property type="evidence" value="ECO:0007669"/>
    <property type="project" value="TreeGrafter"/>
</dbReference>
<dbReference type="Pfam" id="PF00440">
    <property type="entry name" value="TetR_N"/>
    <property type="match status" value="1"/>
</dbReference>
<comment type="caution">
    <text evidence="5">The sequence shown here is derived from an EMBL/GenBank/DDBJ whole genome shotgun (WGS) entry which is preliminary data.</text>
</comment>
<evidence type="ECO:0000313" key="5">
    <source>
        <dbReference type="EMBL" id="TCP49272.1"/>
    </source>
</evidence>
<evidence type="ECO:0000256" key="2">
    <source>
        <dbReference type="PROSITE-ProRule" id="PRU00335"/>
    </source>
</evidence>
<feature type="DNA-binding region" description="H-T-H motif" evidence="2">
    <location>
        <begin position="50"/>
        <end position="69"/>
    </location>
</feature>